<dbReference type="InterPro" id="IPR002744">
    <property type="entry name" value="MIP18-like"/>
</dbReference>
<dbReference type="EMBL" id="JAAKYA010000036">
    <property type="protein sequence ID" value="NGO38900.1"/>
    <property type="molecule type" value="Genomic_DNA"/>
</dbReference>
<dbReference type="InterPro" id="IPR052339">
    <property type="entry name" value="Fe-S_Maturation_MIP18"/>
</dbReference>
<comment type="caution">
    <text evidence="2">The sequence shown here is derived from an EMBL/GenBank/DDBJ whole genome shotgun (WGS) entry which is preliminary data.</text>
</comment>
<dbReference type="Proteomes" id="UP000477311">
    <property type="component" value="Unassembled WGS sequence"/>
</dbReference>
<proteinExistence type="predicted"/>
<organism evidence="2 3">
    <name type="scientific">Limisphaera ngatamarikiensis</name>
    <dbReference type="NCBI Taxonomy" id="1324935"/>
    <lineage>
        <taxon>Bacteria</taxon>
        <taxon>Pseudomonadati</taxon>
        <taxon>Verrucomicrobiota</taxon>
        <taxon>Verrucomicrobiia</taxon>
        <taxon>Limisphaerales</taxon>
        <taxon>Limisphaeraceae</taxon>
        <taxon>Limisphaera</taxon>
    </lineage>
</organism>
<reference evidence="2 3" key="1">
    <citation type="submission" date="2020-02" db="EMBL/GenBank/DDBJ databases">
        <title>Draft genome sequence of Limisphaera ngatamarikiensis NGM72.4T, a thermophilic Verrucomicrobia grouped in subdivision 3.</title>
        <authorList>
            <person name="Carere C.R."/>
            <person name="Steen J."/>
            <person name="Hugenholtz P."/>
            <person name="Stott M.B."/>
        </authorList>
    </citation>
    <scope>NUCLEOTIDE SEQUENCE [LARGE SCALE GENOMIC DNA]</scope>
    <source>
        <strain evidence="2 3">NGM72.4</strain>
    </source>
</reference>
<feature type="domain" description="MIP18 family-like" evidence="1">
    <location>
        <begin position="82"/>
        <end position="162"/>
    </location>
</feature>
<dbReference type="AlphaFoldDB" id="A0A6M1S0K0"/>
<sequence>MSSSNPVSLTRDVEATLIPVGTKVTLMKGEQAYITQSLGGSYTVIVNGNMFRIEGKDADALGLPVQTQVVATGKPMTREEVEKQVWEVLKTCYDPEIPVNIVDLGLIYDCVVTPIEGKENAYRVDVKMTLTAPGCGMGPMIAQDAQNKILSIEAVEEANVEVVWDPPWNQSMLSEAAKLQLGLM</sequence>
<dbReference type="NCBIfam" id="TIGR03406">
    <property type="entry name" value="FeS_long_SufT"/>
    <property type="match status" value="1"/>
</dbReference>
<dbReference type="PANTHER" id="PTHR42831">
    <property type="entry name" value="FE-S PROTEIN MATURATION AUXILIARY FACTOR YITW"/>
    <property type="match status" value="1"/>
</dbReference>
<dbReference type="SUPFAM" id="SSF117916">
    <property type="entry name" value="Fe-S cluster assembly (FSCA) domain-like"/>
    <property type="match status" value="1"/>
</dbReference>
<evidence type="ECO:0000259" key="1">
    <source>
        <dbReference type="Pfam" id="PF01883"/>
    </source>
</evidence>
<dbReference type="InterPro" id="IPR034904">
    <property type="entry name" value="FSCA_dom_sf"/>
</dbReference>
<gene>
    <name evidence="2" type="primary">sufT</name>
    <name evidence="2" type="ORF">G4L39_05755</name>
</gene>
<dbReference type="Gene3D" id="3.30.300.130">
    <property type="entry name" value="Fe-S cluster assembly (FSCA)"/>
    <property type="match status" value="1"/>
</dbReference>
<evidence type="ECO:0000313" key="2">
    <source>
        <dbReference type="EMBL" id="NGO38900.1"/>
    </source>
</evidence>
<dbReference type="PANTHER" id="PTHR42831:SF1">
    <property type="entry name" value="FE-S PROTEIN MATURATION AUXILIARY FACTOR YITW"/>
    <property type="match status" value="1"/>
</dbReference>
<evidence type="ECO:0000313" key="3">
    <source>
        <dbReference type="Proteomes" id="UP000477311"/>
    </source>
</evidence>
<dbReference type="InterPro" id="IPR017776">
    <property type="entry name" value="FeS_assembly_SufT_put"/>
</dbReference>
<name>A0A6M1S0K0_9BACT</name>
<keyword evidence="3" id="KW-1185">Reference proteome</keyword>
<accession>A0A6M1S0K0</accession>
<protein>
    <submittedName>
        <fullName evidence="2">Putative Fe-S cluster assembly protein SufT</fullName>
    </submittedName>
</protein>
<dbReference type="RefSeq" id="WP_165106618.1">
    <property type="nucleotide sequence ID" value="NZ_JAAKYA010000036.1"/>
</dbReference>
<dbReference type="Pfam" id="PF01883">
    <property type="entry name" value="FeS_assembly_P"/>
    <property type="match status" value="1"/>
</dbReference>